<protein>
    <submittedName>
        <fullName evidence="2">Uncharacterized protein</fullName>
    </submittedName>
</protein>
<keyword evidence="3" id="KW-1185">Reference proteome</keyword>
<evidence type="ECO:0000256" key="1">
    <source>
        <dbReference type="SAM" id="Phobius"/>
    </source>
</evidence>
<dbReference type="AlphaFoldDB" id="A0A812EMY8"/>
<sequence length="197" mass="22435">MGKVARNANITSLVLSLSFLFVSDLFTTSLPPSLPSLSPSLSLSLSLSLSFLFWFLFSFLILYFIIVFSLSPTSPSFLSDYFPIFLILITRFHKRYIIPFSFLFFPRLLFHPLFFPSLSSLTPSLSLSLSLSLYFSFLFIPLFCTSLDFYHNVLQYSALSHSGYDKLISLFLIIRDIILSNPTGFIHDDETRSLGQS</sequence>
<dbReference type="Proteomes" id="UP000597762">
    <property type="component" value="Unassembled WGS sequence"/>
</dbReference>
<keyword evidence="1" id="KW-1133">Transmembrane helix</keyword>
<keyword evidence="1" id="KW-0472">Membrane</keyword>
<dbReference type="EMBL" id="CAHIKZ030005551">
    <property type="protein sequence ID" value="CAE1329247.1"/>
    <property type="molecule type" value="Genomic_DNA"/>
</dbReference>
<comment type="caution">
    <text evidence="2">The sequence shown here is derived from an EMBL/GenBank/DDBJ whole genome shotgun (WGS) entry which is preliminary data.</text>
</comment>
<name>A0A812EMY8_ACAPH</name>
<evidence type="ECO:0000313" key="2">
    <source>
        <dbReference type="EMBL" id="CAE1329247.1"/>
    </source>
</evidence>
<feature type="transmembrane region" description="Helical" evidence="1">
    <location>
        <begin position="51"/>
        <end position="70"/>
    </location>
</feature>
<accession>A0A812EMY8</accession>
<feature type="transmembrane region" description="Helical" evidence="1">
    <location>
        <begin position="127"/>
        <end position="150"/>
    </location>
</feature>
<proteinExistence type="predicted"/>
<feature type="transmembrane region" description="Helical" evidence="1">
    <location>
        <begin position="96"/>
        <end position="115"/>
    </location>
</feature>
<keyword evidence="1" id="KW-0812">Transmembrane</keyword>
<gene>
    <name evidence="2" type="ORF">SPHA_78773</name>
</gene>
<reference evidence="2" key="1">
    <citation type="submission" date="2021-01" db="EMBL/GenBank/DDBJ databases">
        <authorList>
            <person name="Li R."/>
            <person name="Bekaert M."/>
        </authorList>
    </citation>
    <scope>NUCLEOTIDE SEQUENCE</scope>
    <source>
        <strain evidence="2">Farmed</strain>
    </source>
</reference>
<organism evidence="2 3">
    <name type="scientific">Acanthosepion pharaonis</name>
    <name type="common">Pharaoh cuttlefish</name>
    <name type="synonym">Sepia pharaonis</name>
    <dbReference type="NCBI Taxonomy" id="158019"/>
    <lineage>
        <taxon>Eukaryota</taxon>
        <taxon>Metazoa</taxon>
        <taxon>Spiralia</taxon>
        <taxon>Lophotrochozoa</taxon>
        <taxon>Mollusca</taxon>
        <taxon>Cephalopoda</taxon>
        <taxon>Coleoidea</taxon>
        <taxon>Decapodiformes</taxon>
        <taxon>Sepiida</taxon>
        <taxon>Sepiina</taxon>
        <taxon>Sepiidae</taxon>
        <taxon>Acanthosepion</taxon>
    </lineage>
</organism>
<evidence type="ECO:0000313" key="3">
    <source>
        <dbReference type="Proteomes" id="UP000597762"/>
    </source>
</evidence>